<dbReference type="RefSeq" id="WP_307351878.1">
    <property type="nucleotide sequence ID" value="NZ_JAUSVS010000009.1"/>
</dbReference>
<dbReference type="SUPFAM" id="SSF51735">
    <property type="entry name" value="NAD(P)-binding Rossmann-fold domains"/>
    <property type="match status" value="1"/>
</dbReference>
<dbReference type="PANTHER" id="PTHR43639">
    <property type="entry name" value="OXIDOREDUCTASE, SHORT-CHAIN DEHYDROGENASE/REDUCTASE FAMILY (AFU_ORTHOLOGUE AFUA_5G02870)"/>
    <property type="match status" value="1"/>
</dbReference>
<dbReference type="InterPro" id="IPR002347">
    <property type="entry name" value="SDR_fam"/>
</dbReference>
<dbReference type="PRINTS" id="PR00081">
    <property type="entry name" value="GDHRDH"/>
</dbReference>
<name>A0ABU0IVL1_9CAUL</name>
<proteinExistence type="inferred from homology"/>
<gene>
    <name evidence="4" type="ORF">QO010_003853</name>
</gene>
<accession>A0ABU0IVL1</accession>
<dbReference type="EMBL" id="JAUSVS010000009">
    <property type="protein sequence ID" value="MDQ0466060.1"/>
    <property type="molecule type" value="Genomic_DNA"/>
</dbReference>
<evidence type="ECO:0000256" key="3">
    <source>
        <dbReference type="RuleBase" id="RU000363"/>
    </source>
</evidence>
<evidence type="ECO:0000256" key="1">
    <source>
        <dbReference type="ARBA" id="ARBA00006484"/>
    </source>
</evidence>
<evidence type="ECO:0000313" key="4">
    <source>
        <dbReference type="EMBL" id="MDQ0466060.1"/>
    </source>
</evidence>
<protein>
    <submittedName>
        <fullName evidence="4">NAD(P)-dependent dehydrogenase (Short-subunit alcohol dehydrogenase family)</fullName>
    </submittedName>
</protein>
<dbReference type="Pfam" id="PF00106">
    <property type="entry name" value="adh_short"/>
    <property type="match status" value="1"/>
</dbReference>
<dbReference type="PANTHER" id="PTHR43639:SF1">
    <property type="entry name" value="SHORT-CHAIN DEHYDROGENASE_REDUCTASE FAMILY PROTEIN"/>
    <property type="match status" value="1"/>
</dbReference>
<reference evidence="4 5" key="1">
    <citation type="submission" date="2023-07" db="EMBL/GenBank/DDBJ databases">
        <title>Genomic Encyclopedia of Type Strains, Phase IV (KMG-IV): sequencing the most valuable type-strain genomes for metagenomic binning, comparative biology and taxonomic classification.</title>
        <authorList>
            <person name="Goeker M."/>
        </authorList>
    </citation>
    <scope>NUCLEOTIDE SEQUENCE [LARGE SCALE GENOMIC DNA]</scope>
    <source>
        <strain evidence="4 5">DSM 18695</strain>
    </source>
</reference>
<dbReference type="InterPro" id="IPR036291">
    <property type="entry name" value="NAD(P)-bd_dom_sf"/>
</dbReference>
<evidence type="ECO:0000313" key="5">
    <source>
        <dbReference type="Proteomes" id="UP001228905"/>
    </source>
</evidence>
<sequence>MTSSAKKVALITGAARRIGARLARECAAMGYAVAIHYRGGEAEARALAAELGPDCDVFQAELTKPGAPAALVAAVRARFGRLDLLVNNASTFSYDTVQTATEASWRAAVDSNLTAPIFLIQAFAADGNEGLVVNLLDQKVHFPNPDYFSYTAGKVALAGLTQTLTMALAPRVRVCGIAPGATLPSDDLPAEALPKAGAATPMGVTSSPDDLARALRFIVETPSFAGQILTVDGAESLVGRPRDVAFDETL</sequence>
<keyword evidence="2" id="KW-0560">Oxidoreductase</keyword>
<dbReference type="Gene3D" id="3.40.50.720">
    <property type="entry name" value="NAD(P)-binding Rossmann-like Domain"/>
    <property type="match status" value="1"/>
</dbReference>
<dbReference type="PRINTS" id="PR00080">
    <property type="entry name" value="SDRFAMILY"/>
</dbReference>
<comment type="caution">
    <text evidence="4">The sequence shown here is derived from an EMBL/GenBank/DDBJ whole genome shotgun (WGS) entry which is preliminary data.</text>
</comment>
<evidence type="ECO:0000256" key="2">
    <source>
        <dbReference type="ARBA" id="ARBA00023002"/>
    </source>
</evidence>
<organism evidence="4 5">
    <name type="scientific">Caulobacter ginsengisoli</name>
    <dbReference type="NCBI Taxonomy" id="400775"/>
    <lineage>
        <taxon>Bacteria</taxon>
        <taxon>Pseudomonadati</taxon>
        <taxon>Pseudomonadota</taxon>
        <taxon>Alphaproteobacteria</taxon>
        <taxon>Caulobacterales</taxon>
        <taxon>Caulobacteraceae</taxon>
        <taxon>Caulobacter</taxon>
    </lineage>
</organism>
<comment type="similarity">
    <text evidence="1 3">Belongs to the short-chain dehydrogenases/reductases (SDR) family.</text>
</comment>
<keyword evidence="5" id="KW-1185">Reference proteome</keyword>
<dbReference type="Proteomes" id="UP001228905">
    <property type="component" value="Unassembled WGS sequence"/>
</dbReference>